<evidence type="ECO:0000256" key="2">
    <source>
        <dbReference type="ARBA" id="ARBA00022801"/>
    </source>
</evidence>
<accession>A0ABS7A6Y6</accession>
<gene>
    <name evidence="4" type="ORF">KPL78_08470</name>
</gene>
<name>A0ABS7A6Y6_9PROT</name>
<evidence type="ECO:0000259" key="3">
    <source>
        <dbReference type="PROSITE" id="PS51462"/>
    </source>
</evidence>
<feature type="domain" description="Nudix hydrolase" evidence="3">
    <location>
        <begin position="24"/>
        <end position="153"/>
    </location>
</feature>
<dbReference type="PANTHER" id="PTHR43046">
    <property type="entry name" value="GDP-MANNOSE MANNOSYL HYDROLASE"/>
    <property type="match status" value="1"/>
</dbReference>
<comment type="cofactor">
    <cofactor evidence="1">
        <name>Mg(2+)</name>
        <dbReference type="ChEBI" id="CHEBI:18420"/>
    </cofactor>
</comment>
<keyword evidence="5" id="KW-1185">Reference proteome</keyword>
<dbReference type="Gene3D" id="3.90.79.10">
    <property type="entry name" value="Nucleoside Triphosphate Pyrophosphohydrolase"/>
    <property type="match status" value="1"/>
</dbReference>
<evidence type="ECO:0000256" key="1">
    <source>
        <dbReference type="ARBA" id="ARBA00001946"/>
    </source>
</evidence>
<sequence>MSAGVRAKIAMESEGCLMGRLRHMHSASVFVALMQGSEICLLRRKATGWLDGQFSLPAGGLDAGETIASAARREAEEEVGVWVAPSALHYAHTLHSQTDGSDWVGHFFVATEWSGIPRICETDKHCDLMWRAANALPDETIPYVRQALRCIAQGDRYSEYGWPLSKAGPC</sequence>
<dbReference type="PROSITE" id="PS00893">
    <property type="entry name" value="NUDIX_BOX"/>
    <property type="match status" value="1"/>
</dbReference>
<protein>
    <submittedName>
        <fullName evidence="4">NUDIX domain-containing protein</fullName>
    </submittedName>
</protein>
<dbReference type="SUPFAM" id="SSF55811">
    <property type="entry name" value="Nudix"/>
    <property type="match status" value="1"/>
</dbReference>
<dbReference type="EMBL" id="JAHYBZ010000002">
    <property type="protein sequence ID" value="MBW6397875.1"/>
    <property type="molecule type" value="Genomic_DNA"/>
</dbReference>
<dbReference type="Pfam" id="PF00293">
    <property type="entry name" value="NUDIX"/>
    <property type="match status" value="1"/>
</dbReference>
<keyword evidence="2" id="KW-0378">Hydrolase</keyword>
<reference evidence="4 5" key="1">
    <citation type="submission" date="2021-07" db="EMBL/GenBank/DDBJ databases">
        <authorList>
            <person name="So Y."/>
        </authorList>
    </citation>
    <scope>NUCLEOTIDE SEQUENCE [LARGE SCALE GENOMIC DNA]</scope>
    <source>
        <strain evidence="4 5">HJA6</strain>
    </source>
</reference>
<dbReference type="PANTHER" id="PTHR43046:SF16">
    <property type="entry name" value="ADP-RIBOSE PYROPHOSPHATASE YJHB-RELATED"/>
    <property type="match status" value="1"/>
</dbReference>
<dbReference type="InterPro" id="IPR000086">
    <property type="entry name" value="NUDIX_hydrolase_dom"/>
</dbReference>
<dbReference type="CDD" id="cd04683">
    <property type="entry name" value="NUDIX_Hydrolase"/>
    <property type="match status" value="1"/>
</dbReference>
<evidence type="ECO:0000313" key="4">
    <source>
        <dbReference type="EMBL" id="MBW6397875.1"/>
    </source>
</evidence>
<comment type="caution">
    <text evidence="4">The sequence shown here is derived from an EMBL/GenBank/DDBJ whole genome shotgun (WGS) entry which is preliminary data.</text>
</comment>
<organism evidence="4 5">
    <name type="scientific">Roseomonas alba</name>
    <dbReference type="NCBI Taxonomy" id="2846776"/>
    <lineage>
        <taxon>Bacteria</taxon>
        <taxon>Pseudomonadati</taxon>
        <taxon>Pseudomonadota</taxon>
        <taxon>Alphaproteobacteria</taxon>
        <taxon>Acetobacterales</taxon>
        <taxon>Roseomonadaceae</taxon>
        <taxon>Roseomonas</taxon>
    </lineage>
</organism>
<dbReference type="Proteomes" id="UP001196565">
    <property type="component" value="Unassembled WGS sequence"/>
</dbReference>
<dbReference type="PROSITE" id="PS51462">
    <property type="entry name" value="NUDIX"/>
    <property type="match status" value="1"/>
</dbReference>
<evidence type="ECO:0000313" key="5">
    <source>
        <dbReference type="Proteomes" id="UP001196565"/>
    </source>
</evidence>
<dbReference type="InterPro" id="IPR020084">
    <property type="entry name" value="NUDIX_hydrolase_CS"/>
</dbReference>
<proteinExistence type="predicted"/>
<dbReference type="InterPro" id="IPR015797">
    <property type="entry name" value="NUDIX_hydrolase-like_dom_sf"/>
</dbReference>